<keyword evidence="1" id="KW-0812">Transmembrane</keyword>
<reference evidence="2 3" key="1">
    <citation type="submission" date="2023-07" db="EMBL/GenBank/DDBJ databases">
        <title>Sequencing the genomes of 1000 actinobacteria strains.</title>
        <authorList>
            <person name="Klenk H.-P."/>
        </authorList>
    </citation>
    <scope>NUCLEOTIDE SEQUENCE [LARGE SCALE GENOMIC DNA]</scope>
    <source>
        <strain evidence="2 3">DSM 19426</strain>
    </source>
</reference>
<comment type="caution">
    <text evidence="2">The sequence shown here is derived from an EMBL/GenBank/DDBJ whole genome shotgun (WGS) entry which is preliminary data.</text>
</comment>
<proteinExistence type="predicted"/>
<feature type="transmembrane region" description="Helical" evidence="1">
    <location>
        <begin position="92"/>
        <end position="111"/>
    </location>
</feature>
<keyword evidence="1" id="KW-0472">Membrane</keyword>
<feature type="transmembrane region" description="Helical" evidence="1">
    <location>
        <begin position="186"/>
        <end position="205"/>
    </location>
</feature>
<feature type="transmembrane region" description="Helical" evidence="1">
    <location>
        <begin position="117"/>
        <end position="136"/>
    </location>
</feature>
<feature type="transmembrane region" description="Helical" evidence="1">
    <location>
        <begin position="212"/>
        <end position="230"/>
    </location>
</feature>
<accession>A0ABU2BYD9</accession>
<organism evidence="2 3">
    <name type="scientific">Nocardioides marmoribigeumensis</name>
    <dbReference type="NCBI Taxonomy" id="433649"/>
    <lineage>
        <taxon>Bacteria</taxon>
        <taxon>Bacillati</taxon>
        <taxon>Actinomycetota</taxon>
        <taxon>Actinomycetes</taxon>
        <taxon>Propionibacteriales</taxon>
        <taxon>Nocardioidaceae</taxon>
        <taxon>Nocardioides</taxon>
    </lineage>
</organism>
<dbReference type="RefSeq" id="WP_310303795.1">
    <property type="nucleotide sequence ID" value="NZ_BAAAPS010000003.1"/>
</dbReference>
<feature type="transmembrane region" description="Helical" evidence="1">
    <location>
        <begin position="61"/>
        <end position="80"/>
    </location>
</feature>
<keyword evidence="3" id="KW-1185">Reference proteome</keyword>
<dbReference type="Proteomes" id="UP001183648">
    <property type="component" value="Unassembled WGS sequence"/>
</dbReference>
<protein>
    <submittedName>
        <fullName evidence="2">Uncharacterized protein</fullName>
    </submittedName>
</protein>
<evidence type="ECO:0000313" key="3">
    <source>
        <dbReference type="Proteomes" id="UP001183648"/>
    </source>
</evidence>
<feature type="transmembrane region" description="Helical" evidence="1">
    <location>
        <begin position="148"/>
        <end position="166"/>
    </location>
</feature>
<feature type="transmembrane region" description="Helical" evidence="1">
    <location>
        <begin position="25"/>
        <end position="49"/>
    </location>
</feature>
<keyword evidence="1" id="KW-1133">Transmembrane helix</keyword>
<evidence type="ECO:0000313" key="2">
    <source>
        <dbReference type="EMBL" id="MDR7363418.1"/>
    </source>
</evidence>
<gene>
    <name evidence="2" type="ORF">J2S63_002971</name>
</gene>
<dbReference type="EMBL" id="JAVDYG010000001">
    <property type="protein sequence ID" value="MDR7363418.1"/>
    <property type="molecule type" value="Genomic_DNA"/>
</dbReference>
<feature type="transmembrane region" description="Helical" evidence="1">
    <location>
        <begin position="236"/>
        <end position="253"/>
    </location>
</feature>
<name>A0ABU2BYD9_9ACTN</name>
<sequence length="256" mass="26383">MTTNTLLPSSSTSPAARPGAGRRTALAVTGFLACFLPAVFAFNMARFLLTGELPDHRFHQATGQGLLLCAVWLVPLLGLLRAGWAGRRPSAAAGWQHVSFLTVGAVCAAVAPGGGAPSLVAVVAVTGALVWAALPLRPRLLEPVLVDPLVAPLALLATAWFAPYAVGQLQAQDAVTAGNHLHNPHLFDMAWLVGVLMVTGLLAALLPSVRHLVGWLAGPAVVLGAAGLAFGEPTTWSLVTLSLGVVCAAGSLLRRR</sequence>
<evidence type="ECO:0000256" key="1">
    <source>
        <dbReference type="SAM" id="Phobius"/>
    </source>
</evidence>